<evidence type="ECO:0000256" key="7">
    <source>
        <dbReference type="RuleBase" id="RU363032"/>
    </source>
</evidence>
<comment type="similarity">
    <text evidence="7">Belongs to the binding-protein-dependent transport system permease family.</text>
</comment>
<evidence type="ECO:0000256" key="4">
    <source>
        <dbReference type="ARBA" id="ARBA00022692"/>
    </source>
</evidence>
<protein>
    <submittedName>
        <fullName evidence="10">Sugar ABC transporter permease</fullName>
    </submittedName>
</protein>
<dbReference type="InterPro" id="IPR035906">
    <property type="entry name" value="MetI-like_sf"/>
</dbReference>
<comment type="subcellular location">
    <subcellularLocation>
        <location evidence="1 7">Cell membrane</location>
        <topology evidence="1 7">Multi-pass membrane protein</topology>
    </subcellularLocation>
</comment>
<evidence type="ECO:0000256" key="2">
    <source>
        <dbReference type="ARBA" id="ARBA00022448"/>
    </source>
</evidence>
<keyword evidence="11" id="KW-1185">Reference proteome</keyword>
<keyword evidence="5 7" id="KW-1133">Transmembrane helix</keyword>
<evidence type="ECO:0000313" key="10">
    <source>
        <dbReference type="EMBL" id="GGI12151.1"/>
    </source>
</evidence>
<keyword evidence="3" id="KW-1003">Cell membrane</keyword>
<dbReference type="PANTHER" id="PTHR43744:SF12">
    <property type="entry name" value="ABC TRANSPORTER PERMEASE PROTEIN MG189-RELATED"/>
    <property type="match status" value="1"/>
</dbReference>
<feature type="region of interest" description="Disordered" evidence="8">
    <location>
        <begin position="1"/>
        <end position="32"/>
    </location>
</feature>
<dbReference type="EMBL" id="BMDG01000019">
    <property type="protein sequence ID" value="GGI12151.1"/>
    <property type="molecule type" value="Genomic_DNA"/>
</dbReference>
<evidence type="ECO:0000256" key="8">
    <source>
        <dbReference type="SAM" id="MobiDB-lite"/>
    </source>
</evidence>
<keyword evidence="4 7" id="KW-0812">Transmembrane</keyword>
<feature type="transmembrane region" description="Helical" evidence="7">
    <location>
        <begin position="149"/>
        <end position="171"/>
    </location>
</feature>
<keyword evidence="2 7" id="KW-0813">Transport</keyword>
<feature type="transmembrane region" description="Helical" evidence="7">
    <location>
        <begin position="284"/>
        <end position="306"/>
    </location>
</feature>
<dbReference type="SUPFAM" id="SSF161098">
    <property type="entry name" value="MetI-like"/>
    <property type="match status" value="1"/>
</dbReference>
<evidence type="ECO:0000313" key="11">
    <source>
        <dbReference type="Proteomes" id="UP000632535"/>
    </source>
</evidence>
<feature type="transmembrane region" description="Helical" evidence="7">
    <location>
        <begin position="36"/>
        <end position="57"/>
    </location>
</feature>
<evidence type="ECO:0000259" key="9">
    <source>
        <dbReference type="PROSITE" id="PS50928"/>
    </source>
</evidence>
<accession>A0ABQ2BDI2</accession>
<evidence type="ECO:0000256" key="5">
    <source>
        <dbReference type="ARBA" id="ARBA00022989"/>
    </source>
</evidence>
<dbReference type="Gene3D" id="1.10.3720.10">
    <property type="entry name" value="MetI-like"/>
    <property type="match status" value="1"/>
</dbReference>
<evidence type="ECO:0000256" key="1">
    <source>
        <dbReference type="ARBA" id="ARBA00004651"/>
    </source>
</evidence>
<gene>
    <name evidence="10" type="ORF">GCM10007368_39740</name>
</gene>
<reference evidence="11" key="1">
    <citation type="journal article" date="2019" name="Int. J. Syst. Evol. Microbiol.">
        <title>The Global Catalogue of Microorganisms (GCM) 10K type strain sequencing project: providing services to taxonomists for standard genome sequencing and annotation.</title>
        <authorList>
            <consortium name="The Broad Institute Genomics Platform"/>
            <consortium name="The Broad Institute Genome Sequencing Center for Infectious Disease"/>
            <person name="Wu L."/>
            <person name="Ma J."/>
        </authorList>
    </citation>
    <scope>NUCLEOTIDE SEQUENCE [LARGE SCALE GENOMIC DNA]</scope>
    <source>
        <strain evidence="11">CCM 8653</strain>
    </source>
</reference>
<keyword evidence="6 7" id="KW-0472">Membrane</keyword>
<comment type="caution">
    <text evidence="10">The sequence shown here is derived from an EMBL/GenBank/DDBJ whole genome shotgun (WGS) entry which is preliminary data.</text>
</comment>
<name>A0ABQ2BDI2_9MICO</name>
<proteinExistence type="inferred from homology"/>
<feature type="transmembrane region" description="Helical" evidence="7">
    <location>
        <begin position="223"/>
        <end position="246"/>
    </location>
</feature>
<evidence type="ECO:0000256" key="3">
    <source>
        <dbReference type="ARBA" id="ARBA00022475"/>
    </source>
</evidence>
<dbReference type="PROSITE" id="PS50928">
    <property type="entry name" value="ABC_TM1"/>
    <property type="match status" value="1"/>
</dbReference>
<dbReference type="InterPro" id="IPR000515">
    <property type="entry name" value="MetI-like"/>
</dbReference>
<dbReference type="Proteomes" id="UP000632535">
    <property type="component" value="Unassembled WGS sequence"/>
</dbReference>
<dbReference type="RefSeq" id="WP_188525482.1">
    <property type="nucleotide sequence ID" value="NZ_BMDG01000019.1"/>
</dbReference>
<feature type="transmembrane region" description="Helical" evidence="7">
    <location>
        <begin position="183"/>
        <end position="202"/>
    </location>
</feature>
<feature type="domain" description="ABC transmembrane type-1" evidence="9">
    <location>
        <begin position="112"/>
        <end position="305"/>
    </location>
</feature>
<evidence type="ECO:0000256" key="6">
    <source>
        <dbReference type="ARBA" id="ARBA00023136"/>
    </source>
</evidence>
<feature type="compositionally biased region" description="Low complexity" evidence="8">
    <location>
        <begin position="1"/>
        <end position="21"/>
    </location>
</feature>
<dbReference type="PANTHER" id="PTHR43744">
    <property type="entry name" value="ABC TRANSPORTER PERMEASE PROTEIN MG189-RELATED-RELATED"/>
    <property type="match status" value="1"/>
</dbReference>
<dbReference type="CDD" id="cd06261">
    <property type="entry name" value="TM_PBP2"/>
    <property type="match status" value="1"/>
</dbReference>
<feature type="transmembrane region" description="Helical" evidence="7">
    <location>
        <begin position="116"/>
        <end position="137"/>
    </location>
</feature>
<dbReference type="Pfam" id="PF00528">
    <property type="entry name" value="BPD_transp_1"/>
    <property type="match status" value="1"/>
</dbReference>
<sequence length="319" mass="35033">MTETTTAPVEPATTGAPAPQRQETRRRRRPPSPGRVLAWVVMILLLLITLFPFYWMLRTALSSNGALYSGATSLLPVDFSWGGFERVFGLQSTEEAIAQGGSGASIDFWLYLRNSVVVATVVTACQVFFSAMAAYAFSRLHWRGRNAVFGVFLLSLMVPVIFTLLPNFVLIRDLGLVDTLLGIMLPGLFMTPFAIFFLRQFFMNVSTEVEEAALIDGASKVRVFFAIIIPMSVGPIATIAILTYIGSWNDYFWPLMVSYTDESRVLTVALGNFNAQTPQTGPDWAGLMAATLVAALPMILLFLAFARRIVSSIGFSGIK</sequence>
<organism evidence="10 11">
    <name type="scientific">Isoptericola cucumis</name>
    <dbReference type="NCBI Taxonomy" id="1776856"/>
    <lineage>
        <taxon>Bacteria</taxon>
        <taxon>Bacillati</taxon>
        <taxon>Actinomycetota</taxon>
        <taxon>Actinomycetes</taxon>
        <taxon>Micrococcales</taxon>
        <taxon>Promicromonosporaceae</taxon>
        <taxon>Isoptericola</taxon>
    </lineage>
</organism>